<accession>A0A2P2PKU1</accession>
<sequence>MFKGNGPSEYRNQ</sequence>
<proteinExistence type="predicted"/>
<reference evidence="1" key="1">
    <citation type="submission" date="2018-02" db="EMBL/GenBank/DDBJ databases">
        <title>Rhizophora mucronata_Transcriptome.</title>
        <authorList>
            <person name="Meera S.P."/>
            <person name="Sreeshan A."/>
            <person name="Augustine A."/>
        </authorList>
    </citation>
    <scope>NUCLEOTIDE SEQUENCE</scope>
    <source>
        <tissue evidence="1">Leaf</tissue>
    </source>
</reference>
<protein>
    <submittedName>
        <fullName evidence="1">Uncharacterized protein</fullName>
    </submittedName>
</protein>
<name>A0A2P2PKU1_RHIMU</name>
<organism evidence="1">
    <name type="scientific">Rhizophora mucronata</name>
    <name type="common">Asiatic mangrove</name>
    <dbReference type="NCBI Taxonomy" id="61149"/>
    <lineage>
        <taxon>Eukaryota</taxon>
        <taxon>Viridiplantae</taxon>
        <taxon>Streptophyta</taxon>
        <taxon>Embryophyta</taxon>
        <taxon>Tracheophyta</taxon>
        <taxon>Spermatophyta</taxon>
        <taxon>Magnoliopsida</taxon>
        <taxon>eudicotyledons</taxon>
        <taxon>Gunneridae</taxon>
        <taxon>Pentapetalae</taxon>
        <taxon>rosids</taxon>
        <taxon>fabids</taxon>
        <taxon>Malpighiales</taxon>
        <taxon>Rhizophoraceae</taxon>
        <taxon>Rhizophora</taxon>
    </lineage>
</organism>
<dbReference type="EMBL" id="GGEC01074880">
    <property type="protein sequence ID" value="MBX55364.1"/>
    <property type="molecule type" value="Transcribed_RNA"/>
</dbReference>
<evidence type="ECO:0000313" key="1">
    <source>
        <dbReference type="EMBL" id="MBX55364.1"/>
    </source>
</evidence>